<dbReference type="GeneID" id="54356372"/>
<dbReference type="Proteomes" id="UP000800082">
    <property type="component" value="Unassembled WGS sequence"/>
</dbReference>
<protein>
    <recommendedName>
        <fullName evidence="3">Membrane anchor Opy2 N-terminal domain-containing protein</fullName>
    </recommendedName>
</protein>
<dbReference type="OrthoDB" id="2402916at2759"/>
<proteinExistence type="predicted"/>
<feature type="compositionally biased region" description="Basic and acidic residues" evidence="1">
    <location>
        <begin position="462"/>
        <end position="487"/>
    </location>
</feature>
<evidence type="ECO:0000256" key="2">
    <source>
        <dbReference type="SAM" id="Phobius"/>
    </source>
</evidence>
<feature type="transmembrane region" description="Helical" evidence="2">
    <location>
        <begin position="72"/>
        <end position="95"/>
    </location>
</feature>
<keyword evidence="5" id="KW-1185">Reference proteome</keyword>
<evidence type="ECO:0000313" key="5">
    <source>
        <dbReference type="Proteomes" id="UP000800082"/>
    </source>
</evidence>
<gene>
    <name evidence="4" type="ORF">M421DRAFT_99116</name>
</gene>
<feature type="domain" description="Membrane anchor Opy2 N-terminal" evidence="3">
    <location>
        <begin position="17"/>
        <end position="53"/>
    </location>
</feature>
<dbReference type="InterPro" id="IPR018571">
    <property type="entry name" value="Membrane_anchor_Opy2_N"/>
</dbReference>
<feature type="region of interest" description="Disordered" evidence="1">
    <location>
        <begin position="254"/>
        <end position="424"/>
    </location>
</feature>
<reference evidence="4" key="1">
    <citation type="journal article" date="2020" name="Stud. Mycol.">
        <title>101 Dothideomycetes genomes: a test case for predicting lifestyles and emergence of pathogens.</title>
        <authorList>
            <person name="Haridas S."/>
            <person name="Albert R."/>
            <person name="Binder M."/>
            <person name="Bloem J."/>
            <person name="Labutti K."/>
            <person name="Salamov A."/>
            <person name="Andreopoulos B."/>
            <person name="Baker S."/>
            <person name="Barry K."/>
            <person name="Bills G."/>
            <person name="Bluhm B."/>
            <person name="Cannon C."/>
            <person name="Castanera R."/>
            <person name="Culley D."/>
            <person name="Daum C."/>
            <person name="Ezra D."/>
            <person name="Gonzalez J."/>
            <person name="Henrissat B."/>
            <person name="Kuo A."/>
            <person name="Liang C."/>
            <person name="Lipzen A."/>
            <person name="Lutzoni F."/>
            <person name="Magnuson J."/>
            <person name="Mondo S."/>
            <person name="Nolan M."/>
            <person name="Ohm R."/>
            <person name="Pangilinan J."/>
            <person name="Park H.-J."/>
            <person name="Ramirez L."/>
            <person name="Alfaro M."/>
            <person name="Sun H."/>
            <person name="Tritt A."/>
            <person name="Yoshinaga Y."/>
            <person name="Zwiers L.-H."/>
            <person name="Turgeon B."/>
            <person name="Goodwin S."/>
            <person name="Spatafora J."/>
            <person name="Crous P."/>
            <person name="Grigoriev I."/>
        </authorList>
    </citation>
    <scope>NUCLEOTIDE SEQUENCE</scope>
    <source>
        <strain evidence="4">CBS 183.55</strain>
    </source>
</reference>
<dbReference type="Pfam" id="PF09463">
    <property type="entry name" value="Opy2"/>
    <property type="match status" value="1"/>
</dbReference>
<feature type="compositionally biased region" description="Basic and acidic residues" evidence="1">
    <location>
        <begin position="114"/>
        <end position="124"/>
    </location>
</feature>
<evidence type="ECO:0000256" key="1">
    <source>
        <dbReference type="SAM" id="MobiDB-lite"/>
    </source>
</evidence>
<keyword evidence="2" id="KW-0472">Membrane</keyword>
<keyword evidence="2" id="KW-0812">Transmembrane</keyword>
<feature type="compositionally biased region" description="Polar residues" evidence="1">
    <location>
        <begin position="293"/>
        <end position="305"/>
    </location>
</feature>
<feature type="region of interest" description="Disordered" evidence="1">
    <location>
        <begin position="110"/>
        <end position="129"/>
    </location>
</feature>
<sequence length="487" mass="52057">MKLAARRELEHVLFKRCVECESGVPSCAAMDCPSGKVCILTPKSCDACASVYCDTDPTATIASQSKPNVGAIAGGVIGGIAVIAILVFVIWKYFLKGKRRPISEMQWEQEEMEQQEKAENDFASRRSARASTHTVASMASSVLTRASNIIQIAYIPGVTNRSGPGSPDLLVPPVPPIPAMSPSSGMSSPYSNADQHFFVPDFRDSMASDSTRQSIAPSLARNSVASTMYRQNAIVSPLPAQTIVRGKAAVVSVKSNGSNTPDDAQSMMSTPPVPQIDPKHAQQTKPIRIQMPGLSSKSSVQSTATLGPVRALNITKKKSSDTTPPQSSSSSCTSDDRTAVATPEALVPPARPITGYSIASTDSGVSHARARQAINSADSDSESDDEEDHQRSRQSLLCNSLGSRDSGVTPIQDAAPTGLVDLRSPFSDNLAVDRAERPAIGSRITSYDTDRSRMPMTPIVEESERRASHMSKRDQSPFADDFKSDLK</sequence>
<dbReference type="AlphaFoldDB" id="A0A6A5RS62"/>
<dbReference type="EMBL" id="ML978961">
    <property type="protein sequence ID" value="KAF1931215.1"/>
    <property type="molecule type" value="Genomic_DNA"/>
</dbReference>
<feature type="compositionally biased region" description="Polar residues" evidence="1">
    <location>
        <begin position="393"/>
        <end position="403"/>
    </location>
</feature>
<evidence type="ECO:0000313" key="4">
    <source>
        <dbReference type="EMBL" id="KAF1931215.1"/>
    </source>
</evidence>
<feature type="region of interest" description="Disordered" evidence="1">
    <location>
        <begin position="437"/>
        <end position="487"/>
    </location>
</feature>
<keyword evidence="2" id="KW-1133">Transmembrane helix</keyword>
<evidence type="ECO:0000259" key="3">
    <source>
        <dbReference type="Pfam" id="PF09463"/>
    </source>
</evidence>
<name>A0A6A5RS62_9PLEO</name>
<organism evidence="4 5">
    <name type="scientific">Didymella exigua CBS 183.55</name>
    <dbReference type="NCBI Taxonomy" id="1150837"/>
    <lineage>
        <taxon>Eukaryota</taxon>
        <taxon>Fungi</taxon>
        <taxon>Dikarya</taxon>
        <taxon>Ascomycota</taxon>
        <taxon>Pezizomycotina</taxon>
        <taxon>Dothideomycetes</taxon>
        <taxon>Pleosporomycetidae</taxon>
        <taxon>Pleosporales</taxon>
        <taxon>Pleosporineae</taxon>
        <taxon>Didymellaceae</taxon>
        <taxon>Didymella</taxon>
    </lineage>
</organism>
<feature type="compositionally biased region" description="Low complexity" evidence="1">
    <location>
        <begin position="321"/>
        <end position="333"/>
    </location>
</feature>
<accession>A0A6A5RS62</accession>
<feature type="compositionally biased region" description="Polar residues" evidence="1">
    <location>
        <begin position="254"/>
        <end position="269"/>
    </location>
</feature>
<dbReference type="RefSeq" id="XP_033451463.1">
    <property type="nucleotide sequence ID" value="XM_033598705.1"/>
</dbReference>